<reference evidence="1 2" key="1">
    <citation type="submission" date="2016-12" db="EMBL/GenBank/DDBJ databases">
        <title>Genome sequencing of Methylocaldum marinum.</title>
        <authorList>
            <person name="Takeuchi M."/>
            <person name="Kamagata Y."/>
            <person name="Hiraoka S."/>
            <person name="Oshima K."/>
            <person name="Hattori M."/>
            <person name="Iwasaki W."/>
        </authorList>
    </citation>
    <scope>NUCLEOTIDE SEQUENCE [LARGE SCALE GENOMIC DNA]</scope>
    <source>
        <strain evidence="1 2">S8</strain>
    </source>
</reference>
<dbReference type="Pfam" id="PF11536">
    <property type="entry name" value="DUF3226"/>
    <property type="match status" value="1"/>
</dbReference>
<organism evidence="1 2">
    <name type="scientific">Methylocaldum marinum</name>
    <dbReference type="NCBI Taxonomy" id="1432792"/>
    <lineage>
        <taxon>Bacteria</taxon>
        <taxon>Pseudomonadati</taxon>
        <taxon>Pseudomonadota</taxon>
        <taxon>Gammaproteobacteria</taxon>
        <taxon>Methylococcales</taxon>
        <taxon>Methylococcaceae</taxon>
        <taxon>Methylocaldum</taxon>
    </lineage>
</organism>
<evidence type="ECO:0000313" key="2">
    <source>
        <dbReference type="Proteomes" id="UP000266313"/>
    </source>
</evidence>
<dbReference type="KEGG" id="mmai:sS8_4452"/>
<accession>A0A250KXQ9</accession>
<proteinExistence type="predicted"/>
<evidence type="ECO:0008006" key="3">
    <source>
        <dbReference type="Google" id="ProtNLM"/>
    </source>
</evidence>
<protein>
    <recommendedName>
        <fullName evidence="3">DUF4435 domain-containing protein</fullName>
    </recommendedName>
</protein>
<dbReference type="InterPro" id="IPR024508">
    <property type="entry name" value="DUF3226"/>
</dbReference>
<name>A0A250KXQ9_9GAMM</name>
<evidence type="ECO:0000313" key="1">
    <source>
        <dbReference type="EMBL" id="BBA36382.1"/>
    </source>
</evidence>
<gene>
    <name evidence="1" type="ORF">sS8_4452</name>
</gene>
<sequence>MVEGQNDCHVILALCAKFNVPQTFGIYECGSDDQAIRRMNALISQPNPPRVVGLVIDADKPDLSGRWAIIRGKLAHYAYDFPDSPTPDGTILDSANEETRVGFWLMPNNQDSGMLEDFCSEMISKSSVITVRECIELAKQKGCATFKEVHYSKAIVHTFLALQDEPGRPLGQAITAHTLQSHTATAQRFVNWLYRLFGMS</sequence>
<keyword evidence="2" id="KW-1185">Reference proteome</keyword>
<dbReference type="Proteomes" id="UP000266313">
    <property type="component" value="Chromosome"/>
</dbReference>
<dbReference type="AlphaFoldDB" id="A0A250KXQ9"/>
<dbReference type="EMBL" id="AP017928">
    <property type="protein sequence ID" value="BBA36382.1"/>
    <property type="molecule type" value="Genomic_DNA"/>
</dbReference>